<feature type="transmembrane region" description="Helical" evidence="1">
    <location>
        <begin position="32"/>
        <end position="52"/>
    </location>
</feature>
<sequence>MPGLIQKNLLLWNGINFGKAFYNIGRDFYFRYIGYELAICILILLILITIYYRKHNRRLHNYPDGFKRGHSAFVAIIRLLRLIWYFLHAGWTIFLLIAIFSGYENTLYPFFNNLYNPLNIAYLIFVIIKVLSFTKEKMIHYGDIFSQKELITNFYIIDEKSDYILVKNTFLEKPMFCLMLRLETETIQYELLDYSESFSEMVVEFDRRANASNKCFDVEIPERERPVKSIHE</sequence>
<keyword evidence="1" id="KW-0812">Transmembrane</keyword>
<feature type="transmembrane region" description="Helical" evidence="1">
    <location>
        <begin position="82"/>
        <end position="102"/>
    </location>
</feature>
<name>A0AAW6XQU0_9LACO</name>
<evidence type="ECO:0000313" key="3">
    <source>
        <dbReference type="Proteomes" id="UP001232113"/>
    </source>
</evidence>
<proteinExistence type="predicted"/>
<evidence type="ECO:0008006" key="4">
    <source>
        <dbReference type="Google" id="ProtNLM"/>
    </source>
</evidence>
<dbReference type="RefSeq" id="WP_144842126.1">
    <property type="nucleotide sequence ID" value="NZ_JASOLY010000011.1"/>
</dbReference>
<comment type="caution">
    <text evidence="2">The sequence shown here is derived from an EMBL/GenBank/DDBJ whole genome shotgun (WGS) entry which is preliminary data.</text>
</comment>
<evidence type="ECO:0000313" key="2">
    <source>
        <dbReference type="EMBL" id="MDK6868805.1"/>
    </source>
</evidence>
<evidence type="ECO:0000256" key="1">
    <source>
        <dbReference type="SAM" id="Phobius"/>
    </source>
</evidence>
<protein>
    <recommendedName>
        <fullName evidence="4">DUF5673 domain-containing protein</fullName>
    </recommendedName>
</protein>
<feature type="transmembrane region" description="Helical" evidence="1">
    <location>
        <begin position="114"/>
        <end position="131"/>
    </location>
</feature>
<organism evidence="2 3">
    <name type="scientific">Lactobacillus paragasseri</name>
    <dbReference type="NCBI Taxonomy" id="2107999"/>
    <lineage>
        <taxon>Bacteria</taxon>
        <taxon>Bacillati</taxon>
        <taxon>Bacillota</taxon>
        <taxon>Bacilli</taxon>
        <taxon>Lactobacillales</taxon>
        <taxon>Lactobacillaceae</taxon>
        <taxon>Lactobacillus</taxon>
    </lineage>
</organism>
<dbReference type="Proteomes" id="UP001232113">
    <property type="component" value="Unassembled WGS sequence"/>
</dbReference>
<gene>
    <name evidence="2" type="ORF">QP354_06960</name>
</gene>
<keyword evidence="1" id="KW-1133">Transmembrane helix</keyword>
<dbReference type="EMBL" id="JASOLY010000011">
    <property type="protein sequence ID" value="MDK6868805.1"/>
    <property type="molecule type" value="Genomic_DNA"/>
</dbReference>
<accession>A0AAW6XQU0</accession>
<keyword evidence="1" id="KW-0472">Membrane</keyword>
<reference evidence="2" key="1">
    <citation type="submission" date="2023-05" db="EMBL/GenBank/DDBJ databases">
        <title>Cataloging the Phylogenetic Diversity of Human Bladder Bacteria.</title>
        <authorList>
            <person name="Du J."/>
        </authorList>
    </citation>
    <scope>NUCLEOTIDE SEQUENCE</scope>
    <source>
        <strain evidence="2">UMB6975B</strain>
    </source>
</reference>
<dbReference type="AlphaFoldDB" id="A0AAW6XQU0"/>